<accession>A0A9Q0G0D1</accession>
<gene>
    <name evidence="2" type="ORF">Tsubulata_010372</name>
</gene>
<dbReference type="AlphaFoldDB" id="A0A9Q0G0D1"/>
<comment type="caution">
    <text evidence="2">The sequence shown here is derived from an EMBL/GenBank/DDBJ whole genome shotgun (WGS) entry which is preliminary data.</text>
</comment>
<dbReference type="Proteomes" id="UP001141552">
    <property type="component" value="Unassembled WGS sequence"/>
</dbReference>
<evidence type="ECO:0000256" key="1">
    <source>
        <dbReference type="SAM" id="SignalP"/>
    </source>
</evidence>
<proteinExistence type="predicted"/>
<dbReference type="OrthoDB" id="1718950at2759"/>
<evidence type="ECO:0000313" key="2">
    <source>
        <dbReference type="EMBL" id="KAJ4840878.1"/>
    </source>
</evidence>
<reference evidence="2" key="1">
    <citation type="submission" date="2022-02" db="EMBL/GenBank/DDBJ databases">
        <authorList>
            <person name="Henning P.M."/>
            <person name="McCubbin A.G."/>
            <person name="Shore J.S."/>
        </authorList>
    </citation>
    <scope>NUCLEOTIDE SEQUENCE</scope>
    <source>
        <strain evidence="2">F60SS</strain>
        <tissue evidence="2">Leaves</tissue>
    </source>
</reference>
<dbReference type="EMBL" id="JAKUCV010002922">
    <property type="protein sequence ID" value="KAJ4840878.1"/>
    <property type="molecule type" value="Genomic_DNA"/>
</dbReference>
<evidence type="ECO:0008006" key="4">
    <source>
        <dbReference type="Google" id="ProtNLM"/>
    </source>
</evidence>
<organism evidence="2 3">
    <name type="scientific">Turnera subulata</name>
    <dbReference type="NCBI Taxonomy" id="218843"/>
    <lineage>
        <taxon>Eukaryota</taxon>
        <taxon>Viridiplantae</taxon>
        <taxon>Streptophyta</taxon>
        <taxon>Embryophyta</taxon>
        <taxon>Tracheophyta</taxon>
        <taxon>Spermatophyta</taxon>
        <taxon>Magnoliopsida</taxon>
        <taxon>eudicotyledons</taxon>
        <taxon>Gunneridae</taxon>
        <taxon>Pentapetalae</taxon>
        <taxon>rosids</taxon>
        <taxon>fabids</taxon>
        <taxon>Malpighiales</taxon>
        <taxon>Passifloraceae</taxon>
        <taxon>Turnera</taxon>
    </lineage>
</organism>
<reference evidence="2" key="2">
    <citation type="journal article" date="2023" name="Plants (Basel)">
        <title>Annotation of the Turnera subulata (Passifloraceae) Draft Genome Reveals the S-Locus Evolved after the Divergence of Turneroideae from Passifloroideae in a Stepwise Manner.</title>
        <authorList>
            <person name="Henning P.M."/>
            <person name="Roalson E.H."/>
            <person name="Mir W."/>
            <person name="McCubbin A.G."/>
            <person name="Shore J.S."/>
        </authorList>
    </citation>
    <scope>NUCLEOTIDE SEQUENCE</scope>
    <source>
        <strain evidence="2">F60SS</strain>
    </source>
</reference>
<sequence length="74" mass="7966">MSLRQAIVLCSSLPLVGCIMRSLLELLSDSDESTSTNTDSMQSTMLADDKDDLAAVNNAAAQKHFSQIQHIRGA</sequence>
<protein>
    <recommendedName>
        <fullName evidence="4">Secreted protein</fullName>
    </recommendedName>
</protein>
<name>A0A9Q0G0D1_9ROSI</name>
<feature type="signal peptide" evidence="1">
    <location>
        <begin position="1"/>
        <end position="18"/>
    </location>
</feature>
<evidence type="ECO:0000313" key="3">
    <source>
        <dbReference type="Proteomes" id="UP001141552"/>
    </source>
</evidence>
<keyword evidence="1" id="KW-0732">Signal</keyword>
<keyword evidence="3" id="KW-1185">Reference proteome</keyword>
<feature type="chain" id="PRO_5040236521" description="Secreted protein" evidence="1">
    <location>
        <begin position="19"/>
        <end position="74"/>
    </location>
</feature>